<reference evidence="11" key="1">
    <citation type="submission" date="2016-10" db="EMBL/GenBank/DDBJ databases">
        <title>Chloroplast genomes as a tool to resolve red algal phylogenies: a case study in the Nemaliales.</title>
        <authorList>
            <person name="Costa J.F."/>
            <person name="Lin S.M."/>
            <person name="Macaya E.C."/>
            <person name="Fernandez-Garcia C."/>
            <person name="Verbruggen H."/>
        </authorList>
    </citation>
    <scope>NUCLEOTIDE SEQUENCE</scope>
    <source>
        <strain evidence="11">J.0158</strain>
    </source>
</reference>
<keyword evidence="6 9" id="KW-0689">Ribosomal protein</keyword>
<accession>A0A1G4NUW7</accession>
<dbReference type="GO" id="GO:0009507">
    <property type="term" value="C:chloroplast"/>
    <property type="evidence" value="ECO:0007669"/>
    <property type="project" value="UniProtKB-SubCell"/>
</dbReference>
<dbReference type="GO" id="GO:0006412">
    <property type="term" value="P:translation"/>
    <property type="evidence" value="ECO:0007669"/>
    <property type="project" value="UniProtKB-UniRule"/>
</dbReference>
<sequence length="83" mass="9661">MPTKEKIGIVISNRMLKTATVAVKTKIPHKKYQKILSRTKKYKVHDEHNLCQIGDIVKIQETRPLSKTKCWTLLEKIGQLYNL</sequence>
<evidence type="ECO:0000256" key="3">
    <source>
        <dbReference type="ARBA" id="ARBA00011458"/>
    </source>
</evidence>
<reference evidence="11" key="2">
    <citation type="submission" date="2016-10" db="EMBL/GenBank/DDBJ databases">
        <authorList>
            <person name="de Groot N.N."/>
        </authorList>
    </citation>
    <scope>NUCLEOTIDE SEQUENCE</scope>
    <source>
        <strain evidence="11">J.0158</strain>
    </source>
</reference>
<evidence type="ECO:0000313" key="11">
    <source>
        <dbReference type="EMBL" id="SCW22415.1"/>
    </source>
</evidence>
<organism evidence="11">
    <name type="scientific">Izziella formosana</name>
    <dbReference type="NCBI Taxonomy" id="1653389"/>
    <lineage>
        <taxon>Eukaryota</taxon>
        <taxon>Rhodophyta</taxon>
        <taxon>Florideophyceae</taxon>
        <taxon>Nemaliophycidae</taxon>
        <taxon>Nemaliales</taxon>
        <taxon>Liagoraceae</taxon>
        <taxon>Izziella</taxon>
    </lineage>
</organism>
<comment type="function">
    <text evidence="1 9">One of the primary rRNA binding proteins, it binds specifically to the 5'-end of 16S ribosomal RNA.</text>
</comment>
<keyword evidence="11" id="KW-0934">Plastid</keyword>
<keyword evidence="5 9" id="KW-0694">RNA-binding</keyword>
<evidence type="ECO:0000256" key="4">
    <source>
        <dbReference type="ARBA" id="ARBA00022730"/>
    </source>
</evidence>
<comment type="similarity">
    <text evidence="2 9 10">Belongs to the universal ribosomal protein uS17 family.</text>
</comment>
<dbReference type="InterPro" id="IPR019979">
    <property type="entry name" value="Ribosomal_uS17_CS"/>
</dbReference>
<keyword evidence="11" id="KW-0150">Chloroplast</keyword>
<evidence type="ECO:0000256" key="5">
    <source>
        <dbReference type="ARBA" id="ARBA00022884"/>
    </source>
</evidence>
<dbReference type="NCBIfam" id="TIGR03635">
    <property type="entry name" value="uS17_bact"/>
    <property type="match status" value="1"/>
</dbReference>
<evidence type="ECO:0000256" key="10">
    <source>
        <dbReference type="RuleBase" id="RU003872"/>
    </source>
</evidence>
<comment type="subcellular location">
    <subcellularLocation>
        <location evidence="9">Plastid</location>
        <location evidence="9">Chloroplast</location>
    </subcellularLocation>
</comment>
<protein>
    <recommendedName>
        <fullName evidence="8 9">Small ribosomal subunit protein uS17c</fullName>
    </recommendedName>
</protein>
<keyword evidence="4 9" id="KW-0699">rRNA-binding</keyword>
<keyword evidence="7 9" id="KW-0687">Ribonucleoprotein</keyword>
<dbReference type="InterPro" id="IPR019984">
    <property type="entry name" value="Ribosomal_uS17_bact/chlr"/>
</dbReference>
<gene>
    <name evidence="9 11" type="primary">rps17</name>
    <name evidence="11" type="ORF">J0158_170</name>
</gene>
<dbReference type="PANTHER" id="PTHR10744:SF1">
    <property type="entry name" value="SMALL RIBOSOMAL SUBUNIT PROTEIN US17M"/>
    <property type="match status" value="1"/>
</dbReference>
<dbReference type="PROSITE" id="PS00056">
    <property type="entry name" value="RIBOSOMAL_S17"/>
    <property type="match status" value="1"/>
</dbReference>
<dbReference type="AlphaFoldDB" id="A0A1G4NUW7"/>
<evidence type="ECO:0000256" key="7">
    <source>
        <dbReference type="ARBA" id="ARBA00023274"/>
    </source>
</evidence>
<dbReference type="GeneID" id="30000625"/>
<dbReference type="GO" id="GO:0003735">
    <property type="term" value="F:structural constituent of ribosome"/>
    <property type="evidence" value="ECO:0007669"/>
    <property type="project" value="InterPro"/>
</dbReference>
<dbReference type="HAMAP" id="MF_01345_B">
    <property type="entry name" value="Ribosomal_uS17_B"/>
    <property type="match status" value="1"/>
</dbReference>
<evidence type="ECO:0000256" key="2">
    <source>
        <dbReference type="ARBA" id="ARBA00010254"/>
    </source>
</evidence>
<proteinExistence type="inferred from homology"/>
<dbReference type="InterPro" id="IPR000266">
    <property type="entry name" value="Ribosomal_uS17"/>
</dbReference>
<dbReference type="InterPro" id="IPR012340">
    <property type="entry name" value="NA-bd_OB-fold"/>
</dbReference>
<evidence type="ECO:0000256" key="9">
    <source>
        <dbReference type="HAMAP-Rule" id="MF_01345"/>
    </source>
</evidence>
<dbReference type="PANTHER" id="PTHR10744">
    <property type="entry name" value="40S RIBOSOMAL PROTEIN S11 FAMILY MEMBER"/>
    <property type="match status" value="1"/>
</dbReference>
<dbReference type="GO" id="GO:0019843">
    <property type="term" value="F:rRNA binding"/>
    <property type="evidence" value="ECO:0007669"/>
    <property type="project" value="UniProtKB-UniRule"/>
</dbReference>
<dbReference type="PRINTS" id="PR00973">
    <property type="entry name" value="RIBOSOMALS17"/>
</dbReference>
<dbReference type="SUPFAM" id="SSF50249">
    <property type="entry name" value="Nucleic acid-binding proteins"/>
    <property type="match status" value="1"/>
</dbReference>
<dbReference type="RefSeq" id="YP_009314161.1">
    <property type="nucleotide sequence ID" value="NC_031660.1"/>
</dbReference>
<comment type="subunit">
    <text evidence="3 9">Part of the 30S ribosomal subunit.</text>
</comment>
<dbReference type="Pfam" id="PF00366">
    <property type="entry name" value="Ribosomal_S17"/>
    <property type="match status" value="1"/>
</dbReference>
<evidence type="ECO:0000256" key="1">
    <source>
        <dbReference type="ARBA" id="ARBA00002932"/>
    </source>
</evidence>
<dbReference type="CDD" id="cd00364">
    <property type="entry name" value="Ribosomal_uS17"/>
    <property type="match status" value="1"/>
</dbReference>
<dbReference type="EMBL" id="LT622868">
    <property type="protein sequence ID" value="SCW22415.1"/>
    <property type="molecule type" value="Genomic_DNA"/>
</dbReference>
<name>A0A1G4NUW7_9FLOR</name>
<evidence type="ECO:0000256" key="8">
    <source>
        <dbReference type="ARBA" id="ARBA00035251"/>
    </source>
</evidence>
<evidence type="ECO:0000256" key="6">
    <source>
        <dbReference type="ARBA" id="ARBA00022980"/>
    </source>
</evidence>
<dbReference type="Gene3D" id="2.40.50.140">
    <property type="entry name" value="Nucleic acid-binding proteins"/>
    <property type="match status" value="1"/>
</dbReference>
<geneLocation type="chloroplast" evidence="11"/>
<dbReference type="NCBIfam" id="NF004123">
    <property type="entry name" value="PRK05610.1"/>
    <property type="match status" value="1"/>
</dbReference>
<dbReference type="GO" id="GO:0022627">
    <property type="term" value="C:cytosolic small ribosomal subunit"/>
    <property type="evidence" value="ECO:0007669"/>
    <property type="project" value="TreeGrafter"/>
</dbReference>